<evidence type="ECO:0000313" key="2">
    <source>
        <dbReference type="EMBL" id="EXA42049.1"/>
    </source>
</evidence>
<reference evidence="2" key="2">
    <citation type="submission" date="2012-05" db="EMBL/GenBank/DDBJ databases">
        <title>Annotation of the Genome Sequence of Fusarium oxysporum HDV247.</title>
        <authorList>
            <consortium name="The Broad Institute Genomics Platform"/>
            <person name="Ma L.-J."/>
            <person name="Corby-Kistler H."/>
            <person name="Broz K."/>
            <person name="Gale L.R."/>
            <person name="Jonkers W."/>
            <person name="O'Donnell K."/>
            <person name="Ploetz R."/>
            <person name="Steinberg C."/>
            <person name="Schwartz D.C."/>
            <person name="VanEtten H."/>
            <person name="Zhou S."/>
            <person name="Young S.K."/>
            <person name="Zeng Q."/>
            <person name="Gargeya S."/>
            <person name="Fitzgerald M."/>
            <person name="Abouelleil A."/>
            <person name="Alvarado L."/>
            <person name="Chapman S.B."/>
            <person name="Gainer-Dewar J."/>
            <person name="Goldberg J."/>
            <person name="Griggs A."/>
            <person name="Gujja S."/>
            <person name="Hansen M."/>
            <person name="Howarth C."/>
            <person name="Imamovic A."/>
            <person name="Ireland A."/>
            <person name="Larimer J."/>
            <person name="McCowan C."/>
            <person name="Murphy C."/>
            <person name="Pearson M."/>
            <person name="Poon T.W."/>
            <person name="Priest M."/>
            <person name="Roberts A."/>
            <person name="Saif S."/>
            <person name="Shea T."/>
            <person name="Sykes S."/>
            <person name="Wortman J."/>
            <person name="Nusbaum C."/>
            <person name="Birren B."/>
        </authorList>
    </citation>
    <scope>NUCLEOTIDE SEQUENCE</scope>
    <source>
        <strain evidence="2">HDV247</strain>
    </source>
</reference>
<gene>
    <name evidence="2" type="ORF">FOVG_07421</name>
</gene>
<accession>W9PA52</accession>
<dbReference type="Proteomes" id="UP000030751">
    <property type="component" value="Unassembled WGS sequence"/>
</dbReference>
<sequence length="35" mass="3706">MRTRQGSRVPERGGGTHSQLVRAVQGEGGEGERLG</sequence>
<dbReference type="EMBL" id="JH650972">
    <property type="protein sequence ID" value="EXA42049.1"/>
    <property type="molecule type" value="Genomic_DNA"/>
</dbReference>
<evidence type="ECO:0000256" key="1">
    <source>
        <dbReference type="SAM" id="MobiDB-lite"/>
    </source>
</evidence>
<dbReference type="HOGENOM" id="CLU_3368526_0_0_1"/>
<dbReference type="AlphaFoldDB" id="W9PA52"/>
<organism evidence="2">
    <name type="scientific">Fusarium oxysporum f. sp. pisi HDV247</name>
    <dbReference type="NCBI Taxonomy" id="1080344"/>
    <lineage>
        <taxon>Eukaryota</taxon>
        <taxon>Fungi</taxon>
        <taxon>Dikarya</taxon>
        <taxon>Ascomycota</taxon>
        <taxon>Pezizomycotina</taxon>
        <taxon>Sordariomycetes</taxon>
        <taxon>Hypocreomycetidae</taxon>
        <taxon>Hypocreales</taxon>
        <taxon>Nectriaceae</taxon>
        <taxon>Fusarium</taxon>
        <taxon>Fusarium oxysporum species complex</taxon>
    </lineage>
</organism>
<reference evidence="2" key="1">
    <citation type="submission" date="2011-10" db="EMBL/GenBank/DDBJ databases">
        <title>The Genome Sequence of Fusarium oxysporum HDV247.</title>
        <authorList>
            <consortium name="The Broad Institute Genome Sequencing Platform"/>
            <person name="Ma L.-J."/>
            <person name="Gale L.R."/>
            <person name="Schwartz D.C."/>
            <person name="Zhou S."/>
            <person name="Corby-Kistler H."/>
            <person name="Young S.K."/>
            <person name="Zeng Q."/>
            <person name="Gargeya S."/>
            <person name="Fitzgerald M."/>
            <person name="Haas B."/>
            <person name="Abouelleil A."/>
            <person name="Alvarado L."/>
            <person name="Arachchi H.M."/>
            <person name="Berlin A."/>
            <person name="Brown A."/>
            <person name="Chapman S.B."/>
            <person name="Chen Z."/>
            <person name="Dunbar C."/>
            <person name="Freedman E."/>
            <person name="Gearin G."/>
            <person name="Goldberg J."/>
            <person name="Griggs A."/>
            <person name="Gujja S."/>
            <person name="Heiman D."/>
            <person name="Howarth C."/>
            <person name="Larson L."/>
            <person name="Lui A."/>
            <person name="MacDonald P.J.P."/>
            <person name="Montmayeur A."/>
            <person name="Murphy C."/>
            <person name="Neiman D."/>
            <person name="Pearson M."/>
            <person name="Priest M."/>
            <person name="Roberts A."/>
            <person name="Saif S."/>
            <person name="Shea T."/>
            <person name="Shenoy N."/>
            <person name="Sisk P."/>
            <person name="Stolte C."/>
            <person name="Sykes S."/>
            <person name="Wortman J."/>
            <person name="Nusbaum C."/>
            <person name="Birren B."/>
        </authorList>
    </citation>
    <scope>NUCLEOTIDE SEQUENCE [LARGE SCALE GENOMIC DNA]</scope>
    <source>
        <strain evidence="2">HDV247</strain>
    </source>
</reference>
<proteinExistence type="predicted"/>
<name>W9PA52_FUSOX</name>
<feature type="region of interest" description="Disordered" evidence="1">
    <location>
        <begin position="1"/>
        <end position="35"/>
    </location>
</feature>
<protein>
    <submittedName>
        <fullName evidence="2">Uncharacterized protein</fullName>
    </submittedName>
</protein>